<dbReference type="PANTHER" id="PTHR43228">
    <property type="entry name" value="TWO-COMPONENT RESPONSE REGULATOR"/>
    <property type="match status" value="1"/>
</dbReference>
<reference evidence="6" key="1">
    <citation type="submission" date="2016-04" db="EMBL/GenBank/DDBJ databases">
        <authorList>
            <person name="Evans L.H."/>
            <person name="Alamgir A."/>
            <person name="Owens N."/>
            <person name="Weber N.D."/>
            <person name="Virtaneva K."/>
            <person name="Barbian K."/>
            <person name="Babar A."/>
            <person name="Rosenke K."/>
        </authorList>
    </citation>
    <scope>NUCLEOTIDE SEQUENCE</scope>
    <source>
        <strain evidence="6">86</strain>
    </source>
</reference>
<dbReference type="AlphaFoldDB" id="A0A212J2D5"/>
<dbReference type="EMBL" id="FLUO01000001">
    <property type="protein sequence ID" value="SBV93567.1"/>
    <property type="molecule type" value="Genomic_DNA"/>
</dbReference>
<dbReference type="CDD" id="cd12107">
    <property type="entry name" value="Hemerythrin"/>
    <property type="match status" value="1"/>
</dbReference>
<accession>A0A212J2D5</accession>
<dbReference type="SUPFAM" id="SSF52172">
    <property type="entry name" value="CheY-like"/>
    <property type="match status" value="1"/>
</dbReference>
<feature type="domain" description="Response regulatory" evidence="5">
    <location>
        <begin position="164"/>
        <end position="279"/>
    </location>
</feature>
<evidence type="ECO:0000256" key="4">
    <source>
        <dbReference type="PROSITE-ProRule" id="PRU00169"/>
    </source>
</evidence>
<evidence type="ECO:0000256" key="1">
    <source>
        <dbReference type="ARBA" id="ARBA00010587"/>
    </source>
</evidence>
<feature type="modified residue" description="4-aspartylphosphate" evidence="4">
    <location>
        <position position="214"/>
    </location>
</feature>
<dbReference type="InterPro" id="IPR052048">
    <property type="entry name" value="ST_Response_Regulator"/>
</dbReference>
<dbReference type="InterPro" id="IPR001789">
    <property type="entry name" value="Sig_transdc_resp-reg_receiver"/>
</dbReference>
<name>A0A212J2D5_9PROT</name>
<dbReference type="InterPro" id="IPR011006">
    <property type="entry name" value="CheY-like_superfamily"/>
</dbReference>
<dbReference type="NCBIfam" id="NF033749">
    <property type="entry name" value="bact_hemeryth"/>
    <property type="match status" value="1"/>
</dbReference>
<comment type="similarity">
    <text evidence="1">Belongs to the hemerythrin family.</text>
</comment>
<protein>
    <submittedName>
        <fullName evidence="6">Putative Hemerythrin</fullName>
    </submittedName>
</protein>
<dbReference type="GO" id="GO:0000160">
    <property type="term" value="P:phosphorelay signal transduction system"/>
    <property type="evidence" value="ECO:0007669"/>
    <property type="project" value="InterPro"/>
</dbReference>
<keyword evidence="3" id="KW-0408">Iron</keyword>
<dbReference type="PROSITE" id="PS50110">
    <property type="entry name" value="RESPONSE_REGULATORY"/>
    <property type="match status" value="1"/>
</dbReference>
<dbReference type="SUPFAM" id="SSF47188">
    <property type="entry name" value="Hemerythrin-like"/>
    <property type="match status" value="1"/>
</dbReference>
<gene>
    <name evidence="6" type="ORF">KL86APRO_10400</name>
</gene>
<dbReference type="Gene3D" id="3.40.50.2300">
    <property type="match status" value="1"/>
</dbReference>
<evidence type="ECO:0000313" key="6">
    <source>
        <dbReference type="EMBL" id="SBV93567.1"/>
    </source>
</evidence>
<dbReference type="Pfam" id="PF00072">
    <property type="entry name" value="Response_reg"/>
    <property type="match status" value="1"/>
</dbReference>
<sequence>MAYVQWSRRFELGVPFIDSDHKVLVGLLNRMNDAARTDGDLADIGGILSGLVDYTRYHFAREERAQDAAGYPDIDEHREQHARLAIEARRLFEAYRRDPGGIEVGDILDFLSDWLMDHILLHDMAIKPYLLANFEAVSAAEGVDYASLMSEGTDRKHPDWSRLAVLAVEDSRPFAHVLQAILNVIGIQNVAVANDAEEGLRLAAETPYDLILADWRMEGMDGLDFVHSARNRGVAAPVVMLTGYVDESLEAAREGFQISEWLQKPVTSAELMACIARHVPA</sequence>
<dbReference type="GO" id="GO:0046872">
    <property type="term" value="F:metal ion binding"/>
    <property type="evidence" value="ECO:0007669"/>
    <property type="project" value="UniProtKB-KW"/>
</dbReference>
<dbReference type="Gene3D" id="1.20.120.50">
    <property type="entry name" value="Hemerythrin-like"/>
    <property type="match status" value="1"/>
</dbReference>
<dbReference type="InterPro" id="IPR012312">
    <property type="entry name" value="Hemerythrin-like"/>
</dbReference>
<organism evidence="6">
    <name type="scientific">uncultured Alphaproteobacteria bacterium</name>
    <dbReference type="NCBI Taxonomy" id="91750"/>
    <lineage>
        <taxon>Bacteria</taxon>
        <taxon>Pseudomonadati</taxon>
        <taxon>Pseudomonadota</taxon>
        <taxon>Alphaproteobacteria</taxon>
        <taxon>environmental samples</taxon>
    </lineage>
</organism>
<evidence type="ECO:0000259" key="5">
    <source>
        <dbReference type="PROSITE" id="PS50110"/>
    </source>
</evidence>
<dbReference type="NCBIfam" id="TIGR02481">
    <property type="entry name" value="hemeryth_dom"/>
    <property type="match status" value="1"/>
</dbReference>
<dbReference type="SMART" id="SM00448">
    <property type="entry name" value="REC"/>
    <property type="match status" value="1"/>
</dbReference>
<dbReference type="InterPro" id="IPR012827">
    <property type="entry name" value="Hemerythrin_metal-bd"/>
</dbReference>
<dbReference type="Pfam" id="PF01814">
    <property type="entry name" value="Hemerythrin"/>
    <property type="match status" value="1"/>
</dbReference>
<dbReference type="CDD" id="cd00156">
    <property type="entry name" value="REC"/>
    <property type="match status" value="1"/>
</dbReference>
<evidence type="ECO:0000256" key="3">
    <source>
        <dbReference type="ARBA" id="ARBA00023004"/>
    </source>
</evidence>
<keyword evidence="4" id="KW-0597">Phosphoprotein</keyword>
<keyword evidence="2" id="KW-0479">Metal-binding</keyword>
<evidence type="ECO:0000256" key="2">
    <source>
        <dbReference type="ARBA" id="ARBA00022723"/>
    </source>
</evidence>
<dbReference type="PANTHER" id="PTHR43228:SF1">
    <property type="entry name" value="TWO-COMPONENT RESPONSE REGULATOR ARR22"/>
    <property type="match status" value="1"/>
</dbReference>
<dbReference type="InterPro" id="IPR035938">
    <property type="entry name" value="Hemerythrin-like_sf"/>
</dbReference>
<proteinExistence type="inferred from homology"/>